<accession>A0A183SYZ6</accession>
<sequence>MTSSDAAKDKFYEDIHALLSAPMLSPMTSSDAAKDKFYEDIHALLSAPMLPPMTSSNEVKNKFYEDLHSLLVTVPKVDKLIVLGDFNARVGTDHVMWREVLGSRDLSCFNENSLLLLRTYAEHRLILT</sequence>
<evidence type="ECO:0000313" key="2">
    <source>
        <dbReference type="Proteomes" id="UP000275846"/>
    </source>
</evidence>
<dbReference type="InterPro" id="IPR036691">
    <property type="entry name" value="Endo/exonu/phosph_ase_sf"/>
</dbReference>
<reference evidence="1 2" key="2">
    <citation type="submission" date="2018-11" db="EMBL/GenBank/DDBJ databases">
        <authorList>
            <consortium name="Pathogen Informatics"/>
        </authorList>
    </citation>
    <scope>NUCLEOTIDE SEQUENCE [LARGE SCALE GENOMIC DNA]</scope>
    <source>
        <strain evidence="1 2">NST_G2</strain>
    </source>
</reference>
<organism evidence="3">
    <name type="scientific">Schistocephalus solidus</name>
    <name type="common">Tapeworm</name>
    <dbReference type="NCBI Taxonomy" id="70667"/>
    <lineage>
        <taxon>Eukaryota</taxon>
        <taxon>Metazoa</taxon>
        <taxon>Spiralia</taxon>
        <taxon>Lophotrochozoa</taxon>
        <taxon>Platyhelminthes</taxon>
        <taxon>Cestoda</taxon>
        <taxon>Eucestoda</taxon>
        <taxon>Diphyllobothriidea</taxon>
        <taxon>Diphyllobothriidae</taxon>
        <taxon>Schistocephalus</taxon>
    </lineage>
</organism>
<dbReference type="SUPFAM" id="SSF56219">
    <property type="entry name" value="DNase I-like"/>
    <property type="match status" value="1"/>
</dbReference>
<dbReference type="EMBL" id="UYSU01035243">
    <property type="protein sequence ID" value="VDL95829.1"/>
    <property type="molecule type" value="Genomic_DNA"/>
</dbReference>
<protein>
    <submittedName>
        <fullName evidence="3">Endo/exonuclease/phosphatase domain-containing protein</fullName>
    </submittedName>
</protein>
<reference evidence="3" key="1">
    <citation type="submission" date="2016-06" db="UniProtKB">
        <authorList>
            <consortium name="WormBaseParasite"/>
        </authorList>
    </citation>
    <scope>IDENTIFICATION</scope>
</reference>
<keyword evidence="2" id="KW-1185">Reference proteome</keyword>
<proteinExistence type="predicted"/>
<dbReference type="AlphaFoldDB" id="A0A183SYZ6"/>
<name>A0A183SYZ6_SCHSO</name>
<evidence type="ECO:0000313" key="3">
    <source>
        <dbReference type="WBParaSite" id="SSLN_0000980401-mRNA-1"/>
    </source>
</evidence>
<gene>
    <name evidence="1" type="ORF">SSLN_LOCUS9444</name>
</gene>
<dbReference type="Proteomes" id="UP000275846">
    <property type="component" value="Unassembled WGS sequence"/>
</dbReference>
<dbReference type="WBParaSite" id="SSLN_0000980401-mRNA-1">
    <property type="protein sequence ID" value="SSLN_0000980401-mRNA-1"/>
    <property type="gene ID" value="SSLN_0000980401"/>
</dbReference>
<dbReference type="Gene3D" id="3.60.10.10">
    <property type="entry name" value="Endonuclease/exonuclease/phosphatase"/>
    <property type="match status" value="1"/>
</dbReference>
<evidence type="ECO:0000313" key="1">
    <source>
        <dbReference type="EMBL" id="VDL95829.1"/>
    </source>
</evidence>
<dbReference type="OrthoDB" id="6310346at2759"/>